<dbReference type="Proteomes" id="UP000281391">
    <property type="component" value="Chromosome"/>
</dbReference>
<dbReference type="EMBL" id="LR134117">
    <property type="protein sequence ID" value="VDZ51591.1"/>
    <property type="molecule type" value="Genomic_DNA"/>
</dbReference>
<organism evidence="1 2">
    <name type="scientific">Serratia odorifera</name>
    <dbReference type="NCBI Taxonomy" id="618"/>
    <lineage>
        <taxon>Bacteria</taxon>
        <taxon>Pseudomonadati</taxon>
        <taxon>Pseudomonadota</taxon>
        <taxon>Gammaproteobacteria</taxon>
        <taxon>Enterobacterales</taxon>
        <taxon>Yersiniaceae</taxon>
        <taxon>Serratia</taxon>
    </lineage>
</organism>
<evidence type="ECO:0008006" key="3">
    <source>
        <dbReference type="Google" id="ProtNLM"/>
    </source>
</evidence>
<dbReference type="AlphaFoldDB" id="A0A3S5D6P7"/>
<sequence length="307" mass="33988">MTVIQAPSRLCIYSNADRRGTLKFLNQIDSIVLKGNRNVTIDLSNVSFASAAASVLLFAIVNRAQFLLKDANYIRFSWPKKEHNPGGHRWIVSTGLSVALLAGNPAKLASLTKEERFFQSAVEPFIHLMETATMLQKRAVLTPDQFSLLASAISEAMLNVSHHAYEDDMFKSQLAMLGGKRWWQCAWFNADENEVVFIICDLGLGIYGSFGTLDGDLDQQNEVSSVMKALTLGESRFVGLGRGNGSEDIKRPIGSGCAESEKLLVLTGHARYSYNSQDAMPRCERLAEFIPGTLVQWSLVPRRGEHD</sequence>
<reference evidence="1 2" key="1">
    <citation type="submission" date="2018-12" db="EMBL/GenBank/DDBJ databases">
        <authorList>
            <consortium name="Pathogen Informatics"/>
        </authorList>
    </citation>
    <scope>NUCLEOTIDE SEQUENCE [LARGE SCALE GENOMIC DNA]</scope>
    <source>
        <strain evidence="1 2">NCTC11214</strain>
    </source>
</reference>
<protein>
    <recommendedName>
        <fullName evidence="3">STAS domain-containing protein</fullName>
    </recommendedName>
</protein>
<proteinExistence type="predicted"/>
<evidence type="ECO:0000313" key="1">
    <source>
        <dbReference type="EMBL" id="VDZ51591.1"/>
    </source>
</evidence>
<evidence type="ECO:0000313" key="2">
    <source>
        <dbReference type="Proteomes" id="UP000281391"/>
    </source>
</evidence>
<gene>
    <name evidence="1" type="ORF">NCTC11214_00276</name>
</gene>
<name>A0A3S5D6P7_SEROD</name>
<accession>A0A3S5D6P7</accession>
<dbReference type="RefSeq" id="WP_039991016.1">
    <property type="nucleotide sequence ID" value="NZ_LR134117.1"/>
</dbReference>
<dbReference type="KEGG" id="sof:NCTC11214_00276"/>